<evidence type="ECO:0000313" key="3">
    <source>
        <dbReference type="Proteomes" id="UP000315439"/>
    </source>
</evidence>
<dbReference type="CDD" id="cd12117">
    <property type="entry name" value="A_NRPS_Srf_like"/>
    <property type="match status" value="1"/>
</dbReference>
<organism evidence="2 3">
    <name type="scientific">Aliikangiella coralliicola</name>
    <dbReference type="NCBI Taxonomy" id="2592383"/>
    <lineage>
        <taxon>Bacteria</taxon>
        <taxon>Pseudomonadati</taxon>
        <taxon>Pseudomonadota</taxon>
        <taxon>Gammaproteobacteria</taxon>
        <taxon>Oceanospirillales</taxon>
        <taxon>Pleioneaceae</taxon>
        <taxon>Aliikangiella</taxon>
    </lineage>
</organism>
<dbReference type="EMBL" id="VIKS01000017">
    <property type="protein sequence ID" value="TQV81084.1"/>
    <property type="molecule type" value="Genomic_DNA"/>
</dbReference>
<dbReference type="Gene3D" id="3.30.300.30">
    <property type="match status" value="1"/>
</dbReference>
<dbReference type="Proteomes" id="UP000315439">
    <property type="component" value="Unassembled WGS sequence"/>
</dbReference>
<dbReference type="GO" id="GO:0005829">
    <property type="term" value="C:cytosol"/>
    <property type="evidence" value="ECO:0007669"/>
    <property type="project" value="TreeGrafter"/>
</dbReference>
<dbReference type="GO" id="GO:0044550">
    <property type="term" value="P:secondary metabolite biosynthetic process"/>
    <property type="evidence" value="ECO:0007669"/>
    <property type="project" value="TreeGrafter"/>
</dbReference>
<evidence type="ECO:0000313" key="2">
    <source>
        <dbReference type="EMBL" id="TQV81084.1"/>
    </source>
</evidence>
<dbReference type="PANTHER" id="PTHR45527:SF1">
    <property type="entry name" value="FATTY ACID SYNTHASE"/>
    <property type="match status" value="1"/>
</dbReference>
<dbReference type="SUPFAM" id="SSF56801">
    <property type="entry name" value="Acetyl-CoA synthetase-like"/>
    <property type="match status" value="1"/>
</dbReference>
<feature type="domain" description="AMP-dependent synthetase/ligase" evidence="1">
    <location>
        <begin position="18"/>
        <end position="363"/>
    </location>
</feature>
<evidence type="ECO:0000259" key="1">
    <source>
        <dbReference type="Pfam" id="PF00501"/>
    </source>
</evidence>
<protein>
    <submittedName>
        <fullName evidence="2">Amino acid adenylation domain-containing protein</fullName>
    </submittedName>
</protein>
<keyword evidence="3" id="KW-1185">Reference proteome</keyword>
<dbReference type="FunFam" id="3.40.50.980:FF:000001">
    <property type="entry name" value="Non-ribosomal peptide synthetase"/>
    <property type="match status" value="1"/>
</dbReference>
<dbReference type="NCBIfam" id="TIGR01733">
    <property type="entry name" value="AA-adenyl-dom"/>
    <property type="match status" value="1"/>
</dbReference>
<dbReference type="InterPro" id="IPR010071">
    <property type="entry name" value="AA_adenyl_dom"/>
</dbReference>
<dbReference type="AlphaFoldDB" id="A0A545TV48"/>
<gene>
    <name evidence="2" type="ORF">FLL46_26095</name>
</gene>
<dbReference type="InterPro" id="IPR020845">
    <property type="entry name" value="AMP-binding_CS"/>
</dbReference>
<proteinExistence type="predicted"/>
<comment type="caution">
    <text evidence="2">The sequence shown here is derived from an EMBL/GenBank/DDBJ whole genome shotgun (WGS) entry which is preliminary data.</text>
</comment>
<dbReference type="InterPro" id="IPR045851">
    <property type="entry name" value="AMP-bd_C_sf"/>
</dbReference>
<dbReference type="Pfam" id="PF00501">
    <property type="entry name" value="AMP-binding"/>
    <property type="match status" value="1"/>
</dbReference>
<dbReference type="GO" id="GO:0043041">
    <property type="term" value="P:amino acid activation for nonribosomal peptide biosynthetic process"/>
    <property type="evidence" value="ECO:0007669"/>
    <property type="project" value="TreeGrafter"/>
</dbReference>
<dbReference type="PROSITE" id="PS00455">
    <property type="entry name" value="AMP_BINDING"/>
    <property type="match status" value="1"/>
</dbReference>
<dbReference type="OrthoDB" id="9757559at2"/>
<dbReference type="GO" id="GO:0031177">
    <property type="term" value="F:phosphopantetheine binding"/>
    <property type="evidence" value="ECO:0007669"/>
    <property type="project" value="TreeGrafter"/>
</dbReference>
<dbReference type="Gene3D" id="3.40.50.980">
    <property type="match status" value="2"/>
</dbReference>
<sequence>MSKNQMPPNKMISIHKVFEHLARQSPNGLAIRFSGQDITYKDLNERANYLAKYLQGIGVQHSDIVAIAFSHSAELIISMLAILKCGAAYLPIDDASPASRNKAILETAKVKVIISKDASCNDYSNGLKSLIANESSLFNSNLEEFNSYSSAEDDGAYVMFTSGSTGAPKGVLVPHRAVIRLVRETNYIQIKMSDRILQFAPPSFDASTFEVWGALLNSATLVPYSGTVVDPNVLKSDIRNNEVTILWLTAALFHLVTDKFIEALEPLRVLLAGGDVLNPKYVNKVLDTFPNITVINGYGPTENTTFTCCHLMTLENKPSGNVPIGKAISGTTLHILDDAFNIVESGQVGELYVSGPGVALGYLNEENQGDAFFINKDISPDLIYRTGDLVKENANGELAFIGRKDNQVKIRGYRVSLEEIKTHIVELENVSDALVITKKFSSGDQLLVAHIQTTEGLEPDIKKMKASLELVIPKYMIPDQFVFNSQLPINDNGKIDTRKFLSTIEG</sequence>
<dbReference type="PANTHER" id="PTHR45527">
    <property type="entry name" value="NONRIBOSOMAL PEPTIDE SYNTHETASE"/>
    <property type="match status" value="1"/>
</dbReference>
<reference evidence="2 3" key="1">
    <citation type="submission" date="2019-07" db="EMBL/GenBank/DDBJ databases">
        <title>Draft genome for Aliikangiella sp. M105.</title>
        <authorList>
            <person name="Wang G."/>
        </authorList>
    </citation>
    <scope>NUCLEOTIDE SEQUENCE [LARGE SCALE GENOMIC DNA]</scope>
    <source>
        <strain evidence="2 3">M105</strain>
    </source>
</reference>
<dbReference type="RefSeq" id="WP_142935250.1">
    <property type="nucleotide sequence ID" value="NZ_ML660173.1"/>
</dbReference>
<name>A0A545TV48_9GAMM</name>
<dbReference type="Gene3D" id="2.30.38.10">
    <property type="entry name" value="Luciferase, Domain 3"/>
    <property type="match status" value="1"/>
</dbReference>
<accession>A0A545TV48</accession>
<dbReference type="InterPro" id="IPR000873">
    <property type="entry name" value="AMP-dep_synth/lig_dom"/>
</dbReference>